<evidence type="ECO:0000313" key="3">
    <source>
        <dbReference type="Proteomes" id="UP001054889"/>
    </source>
</evidence>
<feature type="transmembrane region" description="Helical" evidence="1">
    <location>
        <begin position="257"/>
        <end position="278"/>
    </location>
</feature>
<comment type="caution">
    <text evidence="2">The sequence shown here is derived from an EMBL/GenBank/DDBJ whole genome shotgun (WGS) entry which is preliminary data.</text>
</comment>
<protein>
    <submittedName>
        <fullName evidence="2">Uncharacterized protein</fullName>
    </submittedName>
</protein>
<reference evidence="2" key="2">
    <citation type="submission" date="2021-12" db="EMBL/GenBank/DDBJ databases">
        <title>Resequencing data analysis of finger millet.</title>
        <authorList>
            <person name="Hatakeyama M."/>
            <person name="Aluri S."/>
            <person name="Balachadran M.T."/>
            <person name="Sivarajan S.R."/>
            <person name="Poveda L."/>
            <person name="Shimizu-Inatsugi R."/>
            <person name="Schlapbach R."/>
            <person name="Sreeman S.M."/>
            <person name="Shimizu K.K."/>
        </authorList>
    </citation>
    <scope>NUCLEOTIDE SEQUENCE</scope>
</reference>
<feature type="transmembrane region" description="Helical" evidence="1">
    <location>
        <begin position="176"/>
        <end position="196"/>
    </location>
</feature>
<name>A0AAV5CRD1_ELECO</name>
<keyword evidence="3" id="KW-1185">Reference proteome</keyword>
<feature type="transmembrane region" description="Helical" evidence="1">
    <location>
        <begin position="208"/>
        <end position="228"/>
    </location>
</feature>
<sequence>MDPWTIVLALACGVLGAPEALRILLTHSGQSPLSDIAICVFVISMVAAHVLGVLLLARFVRKAPAQAGAGGGEAPRAPGTDVFAKMTLVVSVGVAFLVSMCIVAVPGVGLMDTARLVFGLAGKSPVAAAVVIGAAGSLPFIMPLLRVPAFHEAGNADGVAPATRATERLARMTRPAACLVGVGLLLFNSLVKPAGLDALGLFHGLTNAFVGLGAATTTIVGIVLLACFSHGADAARAGAVPAPATGVERFGKLRQNVFLMAFVCIALAGALSVIQYAYAPPAHKADGGNHACSA</sequence>
<dbReference type="EMBL" id="BQKI01000008">
    <property type="protein sequence ID" value="GJN00646.1"/>
    <property type="molecule type" value="Genomic_DNA"/>
</dbReference>
<accession>A0AAV5CRD1</accession>
<keyword evidence="1" id="KW-0472">Membrane</keyword>
<evidence type="ECO:0000313" key="2">
    <source>
        <dbReference type="EMBL" id="GJN00646.1"/>
    </source>
</evidence>
<organism evidence="2 3">
    <name type="scientific">Eleusine coracana subsp. coracana</name>
    <dbReference type="NCBI Taxonomy" id="191504"/>
    <lineage>
        <taxon>Eukaryota</taxon>
        <taxon>Viridiplantae</taxon>
        <taxon>Streptophyta</taxon>
        <taxon>Embryophyta</taxon>
        <taxon>Tracheophyta</taxon>
        <taxon>Spermatophyta</taxon>
        <taxon>Magnoliopsida</taxon>
        <taxon>Liliopsida</taxon>
        <taxon>Poales</taxon>
        <taxon>Poaceae</taxon>
        <taxon>PACMAD clade</taxon>
        <taxon>Chloridoideae</taxon>
        <taxon>Cynodonteae</taxon>
        <taxon>Eleusininae</taxon>
        <taxon>Eleusine</taxon>
    </lineage>
</organism>
<dbReference type="AlphaFoldDB" id="A0AAV5CRD1"/>
<reference evidence="2" key="1">
    <citation type="journal article" date="2018" name="DNA Res.">
        <title>Multiple hybrid de novo genome assembly of finger millet, an orphan allotetraploid crop.</title>
        <authorList>
            <person name="Hatakeyama M."/>
            <person name="Aluri S."/>
            <person name="Balachadran M.T."/>
            <person name="Sivarajan S.R."/>
            <person name="Patrignani A."/>
            <person name="Gruter S."/>
            <person name="Poveda L."/>
            <person name="Shimizu-Inatsugi R."/>
            <person name="Baeten J."/>
            <person name="Francoijs K.J."/>
            <person name="Nataraja K.N."/>
            <person name="Reddy Y.A.N."/>
            <person name="Phadnis S."/>
            <person name="Ravikumar R.L."/>
            <person name="Schlapbach R."/>
            <person name="Sreeman S.M."/>
            <person name="Shimizu K.K."/>
        </authorList>
    </citation>
    <scope>NUCLEOTIDE SEQUENCE</scope>
</reference>
<feature type="transmembrane region" description="Helical" evidence="1">
    <location>
        <begin position="86"/>
        <end position="106"/>
    </location>
</feature>
<gene>
    <name evidence="2" type="primary">ga17842</name>
    <name evidence="2" type="ORF">PR202_ga17842</name>
</gene>
<keyword evidence="1" id="KW-0812">Transmembrane</keyword>
<dbReference type="Proteomes" id="UP001054889">
    <property type="component" value="Unassembled WGS sequence"/>
</dbReference>
<proteinExistence type="predicted"/>
<feature type="transmembrane region" description="Helical" evidence="1">
    <location>
        <begin position="126"/>
        <end position="145"/>
    </location>
</feature>
<feature type="transmembrane region" description="Helical" evidence="1">
    <location>
        <begin position="32"/>
        <end position="57"/>
    </location>
</feature>
<evidence type="ECO:0000256" key="1">
    <source>
        <dbReference type="SAM" id="Phobius"/>
    </source>
</evidence>
<keyword evidence="1" id="KW-1133">Transmembrane helix</keyword>